<accession>A0A8S1RT40</accession>
<keyword evidence="1" id="KW-0853">WD repeat</keyword>
<evidence type="ECO:0000256" key="2">
    <source>
        <dbReference type="ARBA" id="ARBA00022737"/>
    </source>
</evidence>
<dbReference type="InterPro" id="IPR050349">
    <property type="entry name" value="WD_LIS1/nudF_dynein_reg"/>
</dbReference>
<keyword evidence="4" id="KW-1185">Reference proteome</keyword>
<gene>
    <name evidence="3" type="ORF">PSON_ATCC_30995.1.T2330001</name>
</gene>
<proteinExistence type="predicted"/>
<reference evidence="3" key="1">
    <citation type="submission" date="2021-01" db="EMBL/GenBank/DDBJ databases">
        <authorList>
            <consortium name="Genoscope - CEA"/>
            <person name="William W."/>
        </authorList>
    </citation>
    <scope>NUCLEOTIDE SEQUENCE</scope>
</reference>
<evidence type="ECO:0000256" key="1">
    <source>
        <dbReference type="ARBA" id="ARBA00022574"/>
    </source>
</evidence>
<organism evidence="3 4">
    <name type="scientific">Paramecium sonneborni</name>
    <dbReference type="NCBI Taxonomy" id="65129"/>
    <lineage>
        <taxon>Eukaryota</taxon>
        <taxon>Sar</taxon>
        <taxon>Alveolata</taxon>
        <taxon>Ciliophora</taxon>
        <taxon>Intramacronucleata</taxon>
        <taxon>Oligohymenophorea</taxon>
        <taxon>Peniculida</taxon>
        <taxon>Parameciidae</taxon>
        <taxon>Paramecium</taxon>
    </lineage>
</organism>
<protein>
    <submittedName>
        <fullName evidence="3">Uncharacterized protein</fullName>
    </submittedName>
</protein>
<dbReference type="EMBL" id="CAJJDN010000233">
    <property type="protein sequence ID" value="CAD8129604.1"/>
    <property type="molecule type" value="Genomic_DNA"/>
</dbReference>
<dbReference type="AlphaFoldDB" id="A0A8S1RT40"/>
<dbReference type="Proteomes" id="UP000692954">
    <property type="component" value="Unassembled WGS sequence"/>
</dbReference>
<dbReference type="PANTHER" id="PTHR44129">
    <property type="entry name" value="WD REPEAT-CONTAINING PROTEIN POP1"/>
    <property type="match status" value="1"/>
</dbReference>
<sequence>MSQRMDISLIFLREISKDLKSIKSSVDQILQSVKGIEDDVRRLSGKNYIELLQIRKEKILKQKQEAELDQVHIQIANQEYDPITGKKKESINGEKLMNFYGVRVKAKKMLCYQKEKQVQAKSRASRNIEEFLWLNDTIFPQWIPIYVSLPSLKDPTHNLLEQALESQNYNFDKIQIREFKEALFNGNLKVIFILESYDEMKLECIQSNLYQTNKLAQDLNLQIPGQNVKFIITTREEILTSIGYQTWFYGKSIETLKEVEILPFTQEQSSEYMRQYCEVSVKRAIKRFYEFFKQLRGQYGILQKNILAQQLIKNKIRIFYSITKNVDQIIIKLQAIEFFNHIRTDQMISLKKELLKLWCQQKFITVIKNVNINHFMSTPFMMELIVYMLPKLSLIFSESKYLRDTLKKIIFKVKKRRQFSYKQSTEIQLETLDIIELQQQQVESQNFLVQFQALENELDNQHFFENFSMDHSIEFYGINKIITRQVFNVTKDANFIVGAFKLNQFTAYDFYETFVSFYHIRQLQNQKELGKTFNYETTLNDLQDFSLYLALDMTTNQLTQENYSQHYFDENQSNSEYCNFLKKCILLSSKGSIYTFNHKSIQEFFVAKYILNLLQAMFQEQDESIVRRNFYNSRFNANQFNISKDHYSGSIELLKPKLNSIFNIKNKLLQITQLSKQHNQQELIRTESNTIYLLSTLQENLSKIDLSNVILSDTKLNNLTFFNSNLNNTKFKNISIESCNFNCATIEDSQWENIICKEKQTLIVYFSQKMERNQYQGVKMVQFIFGKYKGMKKQKLFNFQKIKKSFLLHILKNKIFLACLTTQSIQLLKLDDPFVLEKLVPLQNYKYLNIKISHDGQYIAAQNNDSANFIWKREALQINPNSQNYQLKFSSTIRCTQVSHNSKLLAICGSDIVILSIRGFKDYQEITKLLFKPYSLAFSNDDQVLAAQVDQDIINFWSLKKINNVELLISISVKGTVNKLLYSYDNKYLLCRTNYKIYLYETTKEQYALESGKKQVFLNLQTLILILQRILIILQFVLLMGPLQNNQTIIKQYKHWRSNRPVIQFYIINWMIY</sequence>
<evidence type="ECO:0000313" key="3">
    <source>
        <dbReference type="EMBL" id="CAD8129604.1"/>
    </source>
</evidence>
<keyword evidence="2" id="KW-0677">Repeat</keyword>
<comment type="caution">
    <text evidence="3">The sequence shown here is derived from an EMBL/GenBank/DDBJ whole genome shotgun (WGS) entry which is preliminary data.</text>
</comment>
<dbReference type="OrthoDB" id="2443807at2759"/>
<name>A0A8S1RT40_9CILI</name>
<evidence type="ECO:0000313" key="4">
    <source>
        <dbReference type="Proteomes" id="UP000692954"/>
    </source>
</evidence>